<feature type="chain" id="PRO_5012734746" evidence="12">
    <location>
        <begin position="21"/>
        <end position="661"/>
    </location>
</feature>
<keyword evidence="3 10" id="KW-1134">Transmembrane beta strand</keyword>
<dbReference type="InterPro" id="IPR039426">
    <property type="entry name" value="TonB-dep_rcpt-like"/>
</dbReference>
<dbReference type="GO" id="GO:0009279">
    <property type="term" value="C:cell outer membrane"/>
    <property type="evidence" value="ECO:0007669"/>
    <property type="project" value="UniProtKB-SubCell"/>
</dbReference>
<name>A0A1Y5FFX8_9BACT</name>
<feature type="domain" description="TonB-dependent receptor-like beta-barrel" evidence="13">
    <location>
        <begin position="224"/>
        <end position="634"/>
    </location>
</feature>
<dbReference type="Gene3D" id="2.170.130.10">
    <property type="entry name" value="TonB-dependent receptor, plug domain"/>
    <property type="match status" value="1"/>
</dbReference>
<dbReference type="GO" id="GO:0044718">
    <property type="term" value="P:siderophore transmembrane transport"/>
    <property type="evidence" value="ECO:0007669"/>
    <property type="project" value="TreeGrafter"/>
</dbReference>
<keyword evidence="6 11" id="KW-0798">TonB box</keyword>
<evidence type="ECO:0000256" key="7">
    <source>
        <dbReference type="ARBA" id="ARBA00023136"/>
    </source>
</evidence>
<gene>
    <name evidence="15" type="ORF">A9Q84_01135</name>
</gene>
<dbReference type="Gene3D" id="2.40.170.20">
    <property type="entry name" value="TonB-dependent receptor, beta-barrel domain"/>
    <property type="match status" value="1"/>
</dbReference>
<evidence type="ECO:0000256" key="11">
    <source>
        <dbReference type="RuleBase" id="RU003357"/>
    </source>
</evidence>
<evidence type="ECO:0000313" key="16">
    <source>
        <dbReference type="Proteomes" id="UP000196531"/>
    </source>
</evidence>
<keyword evidence="7 10" id="KW-0472">Membrane</keyword>
<keyword evidence="9 10" id="KW-0998">Cell outer membrane</keyword>
<feature type="signal peptide" evidence="12">
    <location>
        <begin position="1"/>
        <end position="20"/>
    </location>
</feature>
<evidence type="ECO:0000256" key="4">
    <source>
        <dbReference type="ARBA" id="ARBA00022692"/>
    </source>
</evidence>
<evidence type="ECO:0000313" key="15">
    <source>
        <dbReference type="EMBL" id="OUR99656.1"/>
    </source>
</evidence>
<comment type="caution">
    <text evidence="15">The sequence shown here is derived from an EMBL/GenBank/DDBJ whole genome shotgun (WGS) entry which is preliminary data.</text>
</comment>
<keyword evidence="2 10" id="KW-0813">Transport</keyword>
<evidence type="ECO:0000256" key="5">
    <source>
        <dbReference type="ARBA" id="ARBA00022729"/>
    </source>
</evidence>
<evidence type="ECO:0000256" key="9">
    <source>
        <dbReference type="ARBA" id="ARBA00023237"/>
    </source>
</evidence>
<dbReference type="GO" id="GO:0015344">
    <property type="term" value="F:siderophore uptake transmembrane transporter activity"/>
    <property type="evidence" value="ECO:0007669"/>
    <property type="project" value="TreeGrafter"/>
</dbReference>
<reference evidence="16" key="1">
    <citation type="journal article" date="2017" name="Proc. Natl. Acad. Sci. U.S.A.">
        <title>Simulation of Deepwater Horizon oil plume reveals substrate specialization within a complex community of hydrocarbon-degraders.</title>
        <authorList>
            <person name="Hu P."/>
            <person name="Dubinsky E.A."/>
            <person name="Probst A.J."/>
            <person name="Wang J."/>
            <person name="Sieber C.M.K."/>
            <person name="Tom L.M."/>
            <person name="Gardinali P."/>
            <person name="Banfield J.F."/>
            <person name="Atlas R.M."/>
            <person name="Andersen G.L."/>
        </authorList>
    </citation>
    <scope>NUCLEOTIDE SEQUENCE [LARGE SCALE GENOMIC DNA]</scope>
</reference>
<dbReference type="AlphaFoldDB" id="A0A1Y5FFX8"/>
<dbReference type="SUPFAM" id="SSF56935">
    <property type="entry name" value="Porins"/>
    <property type="match status" value="1"/>
</dbReference>
<evidence type="ECO:0000256" key="2">
    <source>
        <dbReference type="ARBA" id="ARBA00022448"/>
    </source>
</evidence>
<comment type="similarity">
    <text evidence="10 11">Belongs to the TonB-dependent receptor family.</text>
</comment>
<dbReference type="Pfam" id="PF07715">
    <property type="entry name" value="Plug"/>
    <property type="match status" value="1"/>
</dbReference>
<evidence type="ECO:0000256" key="8">
    <source>
        <dbReference type="ARBA" id="ARBA00023170"/>
    </source>
</evidence>
<keyword evidence="8" id="KW-0675">Receptor</keyword>
<sequence length="661" mass="74014">MRKKYLLLMSVYFFTQSVFANGDLFNKSLKELMEVTVTVASKNEVDNSLAPSSVTVYTEVDIQRMSYYTLKELAAITPGFSSANIHAGQTNLMVRGQKVEGFDNNKVLILLDGLPTNHLRNGRGAVDGDLSLIGIEKVEFLKGPASALYGTGAFFGVINLTTKKAMKNTHDASTQLFFGSHGTRGVRAYSIFNNGEIQGKLRVAISKQGPTGELRGYKSGTKAYDVDKTRTNHGFDDANDYHVDASFKSLSGFFRDFTFGYFLTENTHGTFEDSSNFNGFAYTFSTNSIYAKYDRYLNEKLFLTSYLKLSESSEEGLRYNYNLVYKGIEGLVEGHYQMTSDSLFILGGNYDTRKRAPRSDGTLQGDGTGANSFVEGGSASLNTYSLFMQYQTSFDFLNGFLITAGLRYDNSQSDYSDSSKISPRLSLVQSLTRNTNLKFIYGTALRSPDLKSTLINAGVIQEGGSLKQSKLDAESVRSLEIAVTHKYENLRISASISKANTKDAINRRTFNGKDSYRNDTGKTKSNAIDFEAKYTFSKERQVFINYSYSKSVVPSVTNDSDLYGQEVEGTPTTMVNFGGYYKWRFIRSSLIGKFIDSFRVEDQSSRHKGFFLLDLNLSFSYSNKLRFELKATNLIGEDARVPNFQEQYFPRTFLANIAYDF</sequence>
<evidence type="ECO:0000256" key="6">
    <source>
        <dbReference type="ARBA" id="ARBA00023077"/>
    </source>
</evidence>
<dbReference type="InterPro" id="IPR000531">
    <property type="entry name" value="Beta-barrel_TonB"/>
</dbReference>
<dbReference type="PANTHER" id="PTHR30069">
    <property type="entry name" value="TONB-DEPENDENT OUTER MEMBRANE RECEPTOR"/>
    <property type="match status" value="1"/>
</dbReference>
<comment type="subcellular location">
    <subcellularLocation>
        <location evidence="1 10">Cell outer membrane</location>
        <topology evidence="1 10">Multi-pass membrane protein</topology>
    </subcellularLocation>
</comment>
<proteinExistence type="inferred from homology"/>
<evidence type="ECO:0000256" key="1">
    <source>
        <dbReference type="ARBA" id="ARBA00004571"/>
    </source>
</evidence>
<accession>A0A1Y5FFX8</accession>
<dbReference type="Pfam" id="PF00593">
    <property type="entry name" value="TonB_dep_Rec_b-barrel"/>
    <property type="match status" value="1"/>
</dbReference>
<organism evidence="15 16">
    <name type="scientific">Halobacteriovorax marinus</name>
    <dbReference type="NCBI Taxonomy" id="97084"/>
    <lineage>
        <taxon>Bacteria</taxon>
        <taxon>Pseudomonadati</taxon>
        <taxon>Bdellovibrionota</taxon>
        <taxon>Bacteriovoracia</taxon>
        <taxon>Bacteriovoracales</taxon>
        <taxon>Halobacteriovoraceae</taxon>
        <taxon>Halobacteriovorax</taxon>
    </lineage>
</organism>
<evidence type="ECO:0000256" key="3">
    <source>
        <dbReference type="ARBA" id="ARBA00022452"/>
    </source>
</evidence>
<dbReference type="InterPro" id="IPR036942">
    <property type="entry name" value="Beta-barrel_TonB_sf"/>
</dbReference>
<evidence type="ECO:0000259" key="14">
    <source>
        <dbReference type="Pfam" id="PF07715"/>
    </source>
</evidence>
<keyword evidence="5 12" id="KW-0732">Signal</keyword>
<evidence type="ECO:0000256" key="10">
    <source>
        <dbReference type="PROSITE-ProRule" id="PRU01360"/>
    </source>
</evidence>
<dbReference type="EMBL" id="MAAO01000002">
    <property type="protein sequence ID" value="OUR99656.1"/>
    <property type="molecule type" value="Genomic_DNA"/>
</dbReference>
<dbReference type="InterPro" id="IPR012910">
    <property type="entry name" value="Plug_dom"/>
</dbReference>
<evidence type="ECO:0000256" key="12">
    <source>
        <dbReference type="SAM" id="SignalP"/>
    </source>
</evidence>
<dbReference type="PROSITE" id="PS52016">
    <property type="entry name" value="TONB_DEPENDENT_REC_3"/>
    <property type="match status" value="1"/>
</dbReference>
<evidence type="ECO:0000259" key="13">
    <source>
        <dbReference type="Pfam" id="PF00593"/>
    </source>
</evidence>
<feature type="domain" description="TonB-dependent receptor plug" evidence="14">
    <location>
        <begin position="50"/>
        <end position="157"/>
    </location>
</feature>
<dbReference type="InterPro" id="IPR037066">
    <property type="entry name" value="Plug_dom_sf"/>
</dbReference>
<keyword evidence="4 10" id="KW-0812">Transmembrane</keyword>
<protein>
    <submittedName>
        <fullName evidence="15">Uncharacterized protein</fullName>
    </submittedName>
</protein>
<dbReference type="Proteomes" id="UP000196531">
    <property type="component" value="Unassembled WGS sequence"/>
</dbReference>
<dbReference type="PANTHER" id="PTHR30069:SF29">
    <property type="entry name" value="HEMOGLOBIN AND HEMOGLOBIN-HAPTOGLOBIN-BINDING PROTEIN 1-RELATED"/>
    <property type="match status" value="1"/>
</dbReference>